<keyword evidence="3" id="KW-1185">Reference proteome</keyword>
<dbReference type="AlphaFoldDB" id="A0A4R3MMH5"/>
<dbReference type="OrthoDB" id="9790652at2"/>
<evidence type="ECO:0000313" key="3">
    <source>
        <dbReference type="Proteomes" id="UP000294902"/>
    </source>
</evidence>
<dbReference type="EMBL" id="SMAL01000002">
    <property type="protein sequence ID" value="TCT16159.1"/>
    <property type="molecule type" value="Genomic_DNA"/>
</dbReference>
<feature type="domain" description="N-acetyltransferase" evidence="1">
    <location>
        <begin position="132"/>
        <end position="282"/>
    </location>
</feature>
<dbReference type="Proteomes" id="UP000294902">
    <property type="component" value="Unassembled WGS sequence"/>
</dbReference>
<organism evidence="2 3">
    <name type="scientific">Natranaerovirga pectinivora</name>
    <dbReference type="NCBI Taxonomy" id="682400"/>
    <lineage>
        <taxon>Bacteria</taxon>
        <taxon>Bacillati</taxon>
        <taxon>Bacillota</taxon>
        <taxon>Clostridia</taxon>
        <taxon>Lachnospirales</taxon>
        <taxon>Natranaerovirgaceae</taxon>
        <taxon>Natranaerovirga</taxon>
    </lineage>
</organism>
<dbReference type="Pfam" id="PF00583">
    <property type="entry name" value="Acetyltransf_1"/>
    <property type="match status" value="1"/>
</dbReference>
<dbReference type="PROSITE" id="PS51186">
    <property type="entry name" value="GNAT"/>
    <property type="match status" value="1"/>
</dbReference>
<evidence type="ECO:0000259" key="1">
    <source>
        <dbReference type="PROSITE" id="PS51186"/>
    </source>
</evidence>
<name>A0A4R3MMH5_9FIRM</name>
<dbReference type="InterPro" id="IPR000182">
    <property type="entry name" value="GNAT_dom"/>
</dbReference>
<dbReference type="InterPro" id="IPR022525">
    <property type="entry name" value="GNAT_AblB"/>
</dbReference>
<dbReference type="Gene3D" id="3.40.630.30">
    <property type="match status" value="1"/>
</dbReference>
<dbReference type="SUPFAM" id="SSF55729">
    <property type="entry name" value="Acyl-CoA N-acyltransferases (Nat)"/>
    <property type="match status" value="1"/>
</dbReference>
<accession>A0A4R3MMH5</accession>
<keyword evidence="2" id="KW-0808">Transferase</keyword>
<dbReference type="CDD" id="cd04301">
    <property type="entry name" value="NAT_SF"/>
    <property type="match status" value="1"/>
</dbReference>
<proteinExistence type="predicted"/>
<comment type="caution">
    <text evidence="2">The sequence shown here is derived from an EMBL/GenBank/DDBJ whole genome shotgun (WGS) entry which is preliminary data.</text>
</comment>
<gene>
    <name evidence="2" type="ORF">EDC18_102175</name>
</gene>
<dbReference type="RefSeq" id="WP_132250336.1">
    <property type="nucleotide sequence ID" value="NZ_SMAL01000002.1"/>
</dbReference>
<dbReference type="NCBIfam" id="TIGR03827">
    <property type="entry name" value="GNAT_ablB"/>
    <property type="match status" value="1"/>
</dbReference>
<dbReference type="InterPro" id="IPR016181">
    <property type="entry name" value="Acyl_CoA_acyltransferase"/>
</dbReference>
<dbReference type="GO" id="GO:0008080">
    <property type="term" value="F:N-acetyltransferase activity"/>
    <property type="evidence" value="ECO:0007669"/>
    <property type="project" value="InterPro"/>
</dbReference>
<protein>
    <submittedName>
        <fullName evidence="2">Beta-lysine acetyltransferase</fullName>
    </submittedName>
</protein>
<sequence length="282" mass="32884">MLLDIPKTERVDFNGGYGVIKVDTFNQRIKIVAFEGDIAFLLEKIEIIAKKVNAGKIFYIGGEADIKVFKKNNFIMEAKVYSFLKGEPGYFLSKFLKQERKMSLYVPEEEEVLIRSRDYIKDNYEYIIYDKYEIRDACEEDAEQLARLYKSVFETYPSPMNNGEYIKYAMKNHVYFKVITYNNRIISSASADMDPENYNAEMTDCATEVEHRGQGLMGRLILELEKEMRRKNYNVFYSTARSISAGMNIIFAKHNYEYGGKLVNHCHICGGFENMNIWVKVL</sequence>
<reference evidence="2 3" key="1">
    <citation type="submission" date="2019-03" db="EMBL/GenBank/DDBJ databases">
        <title>Genomic Encyclopedia of Type Strains, Phase IV (KMG-IV): sequencing the most valuable type-strain genomes for metagenomic binning, comparative biology and taxonomic classification.</title>
        <authorList>
            <person name="Goeker M."/>
        </authorList>
    </citation>
    <scope>NUCLEOTIDE SEQUENCE [LARGE SCALE GENOMIC DNA]</scope>
    <source>
        <strain evidence="2 3">DSM 24629</strain>
    </source>
</reference>
<evidence type="ECO:0000313" key="2">
    <source>
        <dbReference type="EMBL" id="TCT16159.1"/>
    </source>
</evidence>